<dbReference type="GeneID" id="139076610"/>
<feature type="compositionally biased region" description="Basic and acidic residues" evidence="1">
    <location>
        <begin position="94"/>
        <end position="103"/>
    </location>
</feature>
<evidence type="ECO:0000256" key="1">
    <source>
        <dbReference type="SAM" id="MobiDB-lite"/>
    </source>
</evidence>
<evidence type="ECO:0000313" key="3">
    <source>
        <dbReference type="RefSeq" id="XP_070435921.1"/>
    </source>
</evidence>
<protein>
    <submittedName>
        <fullName evidence="3">Ankyrin repeat domain-containing protein SOWAHB-like</fullName>
    </submittedName>
</protein>
<proteinExistence type="predicted"/>
<reference evidence="3" key="1">
    <citation type="submission" date="2025-08" db="UniProtKB">
        <authorList>
            <consortium name="RefSeq"/>
        </authorList>
    </citation>
    <scope>IDENTIFICATION</scope>
    <source>
        <tissue evidence="3">Blood</tissue>
    </source>
</reference>
<feature type="compositionally biased region" description="Pro residues" evidence="1">
    <location>
        <begin position="135"/>
        <end position="148"/>
    </location>
</feature>
<accession>A0ABM4L651</accession>
<dbReference type="RefSeq" id="XP_070435921.1">
    <property type="nucleotide sequence ID" value="XM_070579820.1"/>
</dbReference>
<sequence>METCDRGQGSRGEGTAVRARNSASDPAGQAPGGRAECRALQARAHLDPAPARGRRAALAPAHASLHTCRRAEGAGSGLGQPPRGALIAQRRARGLRERGERGSPGRGGAGDQARAPSTLSPQQSRRHRRRLVTSPPAPAPLPPQPAPSQPLLLARPLPLPEPQPGGLSLG</sequence>
<dbReference type="Proteomes" id="UP001652662">
    <property type="component" value="Chromosome 17"/>
</dbReference>
<evidence type="ECO:0000313" key="2">
    <source>
        <dbReference type="Proteomes" id="UP001652662"/>
    </source>
</evidence>
<feature type="region of interest" description="Disordered" evidence="1">
    <location>
        <begin position="1"/>
        <end position="170"/>
    </location>
</feature>
<feature type="compositionally biased region" description="Low complexity" evidence="1">
    <location>
        <begin position="48"/>
        <end position="63"/>
    </location>
</feature>
<keyword evidence="2" id="KW-1185">Reference proteome</keyword>
<name>A0ABM4L651_EQUPR</name>
<organism evidence="2 3">
    <name type="scientific">Equus przewalskii</name>
    <name type="common">Przewalski's horse</name>
    <name type="synonym">Equus caballus przewalskii</name>
    <dbReference type="NCBI Taxonomy" id="9798"/>
    <lineage>
        <taxon>Eukaryota</taxon>
        <taxon>Metazoa</taxon>
        <taxon>Chordata</taxon>
        <taxon>Craniata</taxon>
        <taxon>Vertebrata</taxon>
        <taxon>Euteleostomi</taxon>
        <taxon>Mammalia</taxon>
        <taxon>Eutheria</taxon>
        <taxon>Laurasiatheria</taxon>
        <taxon>Perissodactyla</taxon>
        <taxon>Equidae</taxon>
        <taxon>Equus</taxon>
    </lineage>
</organism>
<gene>
    <name evidence="3" type="primary">LOC139076610</name>
</gene>